<proteinExistence type="predicted"/>
<name>A0A5E4AFN3_MARMO</name>
<protein>
    <submittedName>
        <fullName evidence="1">Uncharacterized protein</fullName>
    </submittedName>
</protein>
<feature type="non-terminal residue" evidence="1">
    <location>
        <position position="50"/>
    </location>
</feature>
<dbReference type="Proteomes" id="UP000335636">
    <property type="component" value="Unassembled WGS sequence"/>
</dbReference>
<gene>
    <name evidence="1" type="ORF">MONAX_5E021945</name>
</gene>
<feature type="non-terminal residue" evidence="1">
    <location>
        <position position="1"/>
    </location>
</feature>
<organism evidence="1 2">
    <name type="scientific">Marmota monax</name>
    <name type="common">Woodchuck</name>
    <dbReference type="NCBI Taxonomy" id="9995"/>
    <lineage>
        <taxon>Eukaryota</taxon>
        <taxon>Metazoa</taxon>
        <taxon>Chordata</taxon>
        <taxon>Craniata</taxon>
        <taxon>Vertebrata</taxon>
        <taxon>Euteleostomi</taxon>
        <taxon>Mammalia</taxon>
        <taxon>Eutheria</taxon>
        <taxon>Euarchontoglires</taxon>
        <taxon>Glires</taxon>
        <taxon>Rodentia</taxon>
        <taxon>Sciuromorpha</taxon>
        <taxon>Sciuridae</taxon>
        <taxon>Xerinae</taxon>
        <taxon>Marmotini</taxon>
        <taxon>Marmota</taxon>
    </lineage>
</organism>
<keyword evidence="2" id="KW-1185">Reference proteome</keyword>
<sequence>GHGSASPMRSQVPSAEEKMLLLLFKKDVFGRCFLKQFSWETLFIPVYETR</sequence>
<reference evidence="1" key="1">
    <citation type="submission" date="2019-04" db="EMBL/GenBank/DDBJ databases">
        <authorList>
            <person name="Alioto T."/>
            <person name="Alioto T."/>
        </authorList>
    </citation>
    <scope>NUCLEOTIDE SEQUENCE [LARGE SCALE GENOMIC DNA]</scope>
</reference>
<dbReference type="EMBL" id="CABDUW010000058">
    <property type="protein sequence ID" value="VTJ55955.1"/>
    <property type="molecule type" value="Genomic_DNA"/>
</dbReference>
<evidence type="ECO:0000313" key="2">
    <source>
        <dbReference type="Proteomes" id="UP000335636"/>
    </source>
</evidence>
<comment type="caution">
    <text evidence="1">The sequence shown here is derived from an EMBL/GenBank/DDBJ whole genome shotgun (WGS) entry which is preliminary data.</text>
</comment>
<dbReference type="AlphaFoldDB" id="A0A5E4AFN3"/>
<accession>A0A5E4AFN3</accession>
<evidence type="ECO:0000313" key="1">
    <source>
        <dbReference type="EMBL" id="VTJ55955.1"/>
    </source>
</evidence>